<protein>
    <submittedName>
        <fullName evidence="1">Uncharacterized protein</fullName>
    </submittedName>
</protein>
<feature type="non-terminal residue" evidence="1">
    <location>
        <position position="1"/>
    </location>
</feature>
<organism evidence="1 2">
    <name type="scientific">Polarella glacialis</name>
    <name type="common">Dinoflagellate</name>
    <dbReference type="NCBI Taxonomy" id="89957"/>
    <lineage>
        <taxon>Eukaryota</taxon>
        <taxon>Sar</taxon>
        <taxon>Alveolata</taxon>
        <taxon>Dinophyceae</taxon>
        <taxon>Suessiales</taxon>
        <taxon>Suessiaceae</taxon>
        <taxon>Polarella</taxon>
    </lineage>
</organism>
<evidence type="ECO:0000313" key="1">
    <source>
        <dbReference type="EMBL" id="CAE8588358.1"/>
    </source>
</evidence>
<dbReference type="Proteomes" id="UP000654075">
    <property type="component" value="Unassembled WGS sequence"/>
</dbReference>
<name>A0A813DI84_POLGL</name>
<feature type="non-terminal residue" evidence="1">
    <location>
        <position position="150"/>
    </location>
</feature>
<gene>
    <name evidence="1" type="ORF">PGLA1383_LOCUS7160</name>
</gene>
<dbReference type="EMBL" id="CAJNNV010003091">
    <property type="protein sequence ID" value="CAE8588358.1"/>
    <property type="molecule type" value="Genomic_DNA"/>
</dbReference>
<evidence type="ECO:0000313" key="2">
    <source>
        <dbReference type="Proteomes" id="UP000654075"/>
    </source>
</evidence>
<sequence>VSSQQPERRTSFQDEAVLMGPSALVALRPPGLGGRASEQRGAALGAGRSTVGASWALRQKSRLQRPDEAPVFFIPKSPEEESQFAAEAAAAALLGAAKPWAGWVRPQRQSTTLRAMAQAAGGCSALSSAGLELLGAGSGAALRAPGNSTP</sequence>
<comment type="caution">
    <text evidence="1">The sequence shown here is derived from an EMBL/GenBank/DDBJ whole genome shotgun (WGS) entry which is preliminary data.</text>
</comment>
<reference evidence="1" key="1">
    <citation type="submission" date="2021-02" db="EMBL/GenBank/DDBJ databases">
        <authorList>
            <person name="Dougan E. K."/>
            <person name="Rhodes N."/>
            <person name="Thang M."/>
            <person name="Chan C."/>
        </authorList>
    </citation>
    <scope>NUCLEOTIDE SEQUENCE</scope>
</reference>
<proteinExistence type="predicted"/>
<accession>A0A813DI84</accession>
<keyword evidence="2" id="KW-1185">Reference proteome</keyword>
<dbReference type="AlphaFoldDB" id="A0A813DI84"/>